<evidence type="ECO:0000259" key="5">
    <source>
        <dbReference type="PROSITE" id="PS50835"/>
    </source>
</evidence>
<dbReference type="Ensembl" id="ENSVKKT00000022734.1">
    <property type="protein sequence ID" value="ENSVKKP00000022183.1"/>
    <property type="gene ID" value="ENSVKKG00000014808.1"/>
</dbReference>
<protein>
    <recommendedName>
        <fullName evidence="5">Ig-like domain-containing protein</fullName>
    </recommendedName>
</protein>
<feature type="signal peptide" evidence="4">
    <location>
        <begin position="1"/>
        <end position="25"/>
    </location>
</feature>
<feature type="domain" description="Ig-like" evidence="5">
    <location>
        <begin position="18"/>
        <end position="120"/>
    </location>
</feature>
<accession>A0A8D2LJ57</accession>
<keyword evidence="2" id="KW-1064">Adaptive immunity</keyword>
<dbReference type="GO" id="GO:0002250">
    <property type="term" value="P:adaptive immune response"/>
    <property type="evidence" value="ECO:0007669"/>
    <property type="project" value="UniProtKB-KW"/>
</dbReference>
<dbReference type="GO" id="GO:0019814">
    <property type="term" value="C:immunoglobulin complex"/>
    <property type="evidence" value="ECO:0007669"/>
    <property type="project" value="UniProtKB-KW"/>
</dbReference>
<keyword evidence="3" id="KW-1280">Immunoglobulin</keyword>
<reference evidence="6" key="2">
    <citation type="submission" date="2025-09" db="UniProtKB">
        <authorList>
            <consortium name="Ensembl"/>
        </authorList>
    </citation>
    <scope>IDENTIFICATION</scope>
</reference>
<dbReference type="PROSITE" id="PS50835">
    <property type="entry name" value="IG_LIKE"/>
    <property type="match status" value="1"/>
</dbReference>
<evidence type="ECO:0000256" key="2">
    <source>
        <dbReference type="ARBA" id="ARBA00023130"/>
    </source>
</evidence>
<evidence type="ECO:0000256" key="1">
    <source>
        <dbReference type="ARBA" id="ARBA00022859"/>
    </source>
</evidence>
<evidence type="ECO:0000313" key="6">
    <source>
        <dbReference type="Ensembl" id="ENSVKKP00000022183.1"/>
    </source>
</evidence>
<feature type="chain" id="PRO_5034345474" description="Ig-like domain-containing protein" evidence="4">
    <location>
        <begin position="26"/>
        <end position="164"/>
    </location>
</feature>
<evidence type="ECO:0000256" key="4">
    <source>
        <dbReference type="SAM" id="SignalP"/>
    </source>
</evidence>
<keyword evidence="4" id="KW-0732">Signal</keyword>
<name>A0A8D2LJ57_VARKO</name>
<dbReference type="SMART" id="SM00406">
    <property type="entry name" value="IGv"/>
    <property type="match status" value="1"/>
</dbReference>
<reference evidence="6" key="1">
    <citation type="submission" date="2025-08" db="UniProtKB">
        <authorList>
            <consortium name="Ensembl"/>
        </authorList>
    </citation>
    <scope>IDENTIFICATION</scope>
</reference>
<organism evidence="6 7">
    <name type="scientific">Varanus komodoensis</name>
    <name type="common">Komodo dragon</name>
    <dbReference type="NCBI Taxonomy" id="61221"/>
    <lineage>
        <taxon>Eukaryota</taxon>
        <taxon>Metazoa</taxon>
        <taxon>Chordata</taxon>
        <taxon>Craniata</taxon>
        <taxon>Vertebrata</taxon>
        <taxon>Euteleostomi</taxon>
        <taxon>Lepidosauria</taxon>
        <taxon>Squamata</taxon>
        <taxon>Bifurcata</taxon>
        <taxon>Unidentata</taxon>
        <taxon>Episquamata</taxon>
        <taxon>Toxicofera</taxon>
        <taxon>Anguimorpha</taxon>
        <taxon>Paleoanguimorpha</taxon>
        <taxon>Varanoidea</taxon>
        <taxon>Varanidae</taxon>
        <taxon>Varanus</taxon>
    </lineage>
</organism>
<evidence type="ECO:0000313" key="7">
    <source>
        <dbReference type="Proteomes" id="UP000694545"/>
    </source>
</evidence>
<dbReference type="InterPro" id="IPR007110">
    <property type="entry name" value="Ig-like_dom"/>
</dbReference>
<dbReference type="GO" id="GO:0005576">
    <property type="term" value="C:extracellular region"/>
    <property type="evidence" value="ECO:0007669"/>
    <property type="project" value="UniProtKB-ARBA"/>
</dbReference>
<dbReference type="SMART" id="SM00409">
    <property type="entry name" value="IG"/>
    <property type="match status" value="1"/>
</dbReference>
<evidence type="ECO:0000256" key="3">
    <source>
        <dbReference type="ARBA" id="ARBA00043265"/>
    </source>
</evidence>
<dbReference type="InterPro" id="IPR013106">
    <property type="entry name" value="Ig_V-set"/>
</dbReference>
<keyword evidence="1" id="KW-0391">Immunity</keyword>
<sequence>MKCLSLHFLIFMFLCPFPIFTVVSSQITITESGGGVKRPGETLQLTCAVSGISMSSGSMHWFRQPPGKGLEWTAGVGSTGNLYYNSGLKNQLTVSRDTSKGQMFLQVRNLKNENSAMYYCAQDTVRKCFSKDIQKHFFLQISKGMSHSQLLLYQLYTLLHNSQA</sequence>
<dbReference type="PANTHER" id="PTHR23266">
    <property type="entry name" value="IMMUNOGLOBULIN HEAVY CHAIN"/>
    <property type="match status" value="1"/>
</dbReference>
<dbReference type="SUPFAM" id="SSF48726">
    <property type="entry name" value="Immunoglobulin"/>
    <property type="match status" value="1"/>
</dbReference>
<proteinExistence type="predicted"/>
<dbReference type="Gene3D" id="2.60.40.10">
    <property type="entry name" value="Immunoglobulins"/>
    <property type="match status" value="1"/>
</dbReference>
<dbReference type="Proteomes" id="UP000694545">
    <property type="component" value="Unplaced"/>
</dbReference>
<dbReference type="Pfam" id="PF07686">
    <property type="entry name" value="V-set"/>
    <property type="match status" value="1"/>
</dbReference>
<dbReference type="OMA" id="TSGWHWI"/>
<dbReference type="InterPro" id="IPR050199">
    <property type="entry name" value="IgHV"/>
</dbReference>
<dbReference type="InterPro" id="IPR013783">
    <property type="entry name" value="Ig-like_fold"/>
</dbReference>
<dbReference type="InterPro" id="IPR036179">
    <property type="entry name" value="Ig-like_dom_sf"/>
</dbReference>
<keyword evidence="7" id="KW-1185">Reference proteome</keyword>
<dbReference type="AlphaFoldDB" id="A0A8D2LJ57"/>
<dbReference type="InterPro" id="IPR003599">
    <property type="entry name" value="Ig_sub"/>
</dbReference>